<evidence type="ECO:0000313" key="6">
    <source>
        <dbReference type="Proteomes" id="UP000607311"/>
    </source>
</evidence>
<organism evidence="5 6">
    <name type="scientific">Micromonospora sediminimaris</name>
    <dbReference type="NCBI Taxonomy" id="547162"/>
    <lineage>
        <taxon>Bacteria</taxon>
        <taxon>Bacillati</taxon>
        <taxon>Actinomycetota</taxon>
        <taxon>Actinomycetes</taxon>
        <taxon>Micromonosporales</taxon>
        <taxon>Micromonosporaceae</taxon>
        <taxon>Micromonospora</taxon>
    </lineage>
</organism>
<dbReference type="SUPFAM" id="SSF54211">
    <property type="entry name" value="Ribosomal protein S5 domain 2-like"/>
    <property type="match status" value="1"/>
</dbReference>
<accession>A0A9W5UY40</accession>
<protein>
    <recommendedName>
        <fullName evidence="7">Threonine kinase</fullName>
    </recommendedName>
</protein>
<keyword evidence="2" id="KW-0418">Kinase</keyword>
<keyword evidence="6" id="KW-1185">Reference proteome</keyword>
<evidence type="ECO:0000259" key="3">
    <source>
        <dbReference type="Pfam" id="PF00288"/>
    </source>
</evidence>
<dbReference type="Proteomes" id="UP000607311">
    <property type="component" value="Unassembled WGS sequence"/>
</dbReference>
<dbReference type="GO" id="GO:0016301">
    <property type="term" value="F:kinase activity"/>
    <property type="evidence" value="ECO:0007669"/>
    <property type="project" value="UniProtKB-KW"/>
</dbReference>
<dbReference type="Gene3D" id="3.30.230.10">
    <property type="match status" value="1"/>
</dbReference>
<keyword evidence="1" id="KW-0808">Transferase</keyword>
<sequence>MPVVDLKTVAIFRGKAGSGPVRITVEPGSKDKARRAAELAVDYCAQRSGSPAVHGHLVNHTAVMSGLGLGASTSDVVASIRAVADWYRLSLQPAEIARLSVLAERASDSIMIEDRTVLFAQREGVVLEDFTTPLPPVIVVGCVAGPDLSVDTLTLTPAEYDPDELIRLQVMLSTLRHGIATADVTLIGAVATASARMNQRFLPKPELETLIAIGEAHAAAGVQVAHSGSVAGLIFDPERASVSDDIERCVRAMRHAGITHTEVFCSQPAKTGGRG</sequence>
<dbReference type="EMBL" id="BOPD01000038">
    <property type="protein sequence ID" value="GIJ35940.1"/>
    <property type="molecule type" value="Genomic_DNA"/>
</dbReference>
<reference evidence="5" key="1">
    <citation type="submission" date="2021-01" db="EMBL/GenBank/DDBJ databases">
        <title>Whole genome shotgun sequence of Verrucosispora sediminis NBRC 107745.</title>
        <authorList>
            <person name="Komaki H."/>
            <person name="Tamura T."/>
        </authorList>
    </citation>
    <scope>NUCLEOTIDE SEQUENCE</scope>
    <source>
        <strain evidence="5">NBRC 107745</strain>
    </source>
</reference>
<comment type="caution">
    <text evidence="5">The sequence shown here is derived from an EMBL/GenBank/DDBJ whole genome shotgun (WGS) entry which is preliminary data.</text>
</comment>
<evidence type="ECO:0000259" key="4">
    <source>
        <dbReference type="Pfam" id="PF08544"/>
    </source>
</evidence>
<feature type="domain" description="GHMP kinase N-terminal" evidence="3">
    <location>
        <begin position="40"/>
        <end position="106"/>
    </location>
</feature>
<evidence type="ECO:0000256" key="1">
    <source>
        <dbReference type="ARBA" id="ARBA00022679"/>
    </source>
</evidence>
<evidence type="ECO:0000313" key="5">
    <source>
        <dbReference type="EMBL" id="GIJ35940.1"/>
    </source>
</evidence>
<dbReference type="InterPro" id="IPR006204">
    <property type="entry name" value="GHMP_kinase_N_dom"/>
</dbReference>
<proteinExistence type="predicted"/>
<dbReference type="GO" id="GO:0005524">
    <property type="term" value="F:ATP binding"/>
    <property type="evidence" value="ECO:0007669"/>
    <property type="project" value="InterPro"/>
</dbReference>
<dbReference type="Pfam" id="PF00288">
    <property type="entry name" value="GHMP_kinases_N"/>
    <property type="match status" value="1"/>
</dbReference>
<dbReference type="InterPro" id="IPR014721">
    <property type="entry name" value="Ribsml_uS5_D2-typ_fold_subgr"/>
</dbReference>
<name>A0A9W5UY40_9ACTN</name>
<dbReference type="InterPro" id="IPR013750">
    <property type="entry name" value="GHMP_kinase_C_dom"/>
</dbReference>
<dbReference type="InterPro" id="IPR020568">
    <property type="entry name" value="Ribosomal_Su5_D2-typ_SF"/>
</dbReference>
<evidence type="ECO:0008006" key="7">
    <source>
        <dbReference type="Google" id="ProtNLM"/>
    </source>
</evidence>
<dbReference type="AlphaFoldDB" id="A0A9W5UY40"/>
<feature type="domain" description="GHMP kinase C-terminal" evidence="4">
    <location>
        <begin position="178"/>
        <end position="240"/>
    </location>
</feature>
<gene>
    <name evidence="5" type="ORF">Vse01_50880</name>
</gene>
<evidence type="ECO:0000256" key="2">
    <source>
        <dbReference type="ARBA" id="ARBA00022777"/>
    </source>
</evidence>
<dbReference type="Pfam" id="PF08544">
    <property type="entry name" value="GHMP_kinases_C"/>
    <property type="match status" value="1"/>
</dbReference>